<evidence type="ECO:0000256" key="2">
    <source>
        <dbReference type="SAM" id="Coils"/>
    </source>
</evidence>
<feature type="compositionally biased region" description="Basic and acidic residues" evidence="3">
    <location>
        <begin position="42"/>
        <end position="52"/>
    </location>
</feature>
<evidence type="ECO:0000256" key="1">
    <source>
        <dbReference type="PROSITE-ProRule" id="PRU00047"/>
    </source>
</evidence>
<keyword evidence="6" id="KW-1185">Reference proteome</keyword>
<dbReference type="PROSITE" id="PS50158">
    <property type="entry name" value="ZF_CCHC"/>
    <property type="match status" value="1"/>
</dbReference>
<dbReference type="EMBL" id="JANEYG010000118">
    <property type="protein sequence ID" value="KAJ8912626.1"/>
    <property type="molecule type" value="Genomic_DNA"/>
</dbReference>
<dbReference type="AlphaFoldDB" id="A0AAV8VFJ1"/>
<dbReference type="SMART" id="SM00343">
    <property type="entry name" value="ZnF_C2HC"/>
    <property type="match status" value="2"/>
</dbReference>
<feature type="region of interest" description="Disordered" evidence="3">
    <location>
        <begin position="1"/>
        <end position="21"/>
    </location>
</feature>
<gene>
    <name evidence="5" type="ORF">NQ315_015138</name>
</gene>
<protein>
    <recommendedName>
        <fullName evidence="4">CCHC-type domain-containing protein</fullName>
    </recommendedName>
</protein>
<organism evidence="5 6">
    <name type="scientific">Exocentrus adspersus</name>
    <dbReference type="NCBI Taxonomy" id="1586481"/>
    <lineage>
        <taxon>Eukaryota</taxon>
        <taxon>Metazoa</taxon>
        <taxon>Ecdysozoa</taxon>
        <taxon>Arthropoda</taxon>
        <taxon>Hexapoda</taxon>
        <taxon>Insecta</taxon>
        <taxon>Pterygota</taxon>
        <taxon>Neoptera</taxon>
        <taxon>Endopterygota</taxon>
        <taxon>Coleoptera</taxon>
        <taxon>Polyphaga</taxon>
        <taxon>Cucujiformia</taxon>
        <taxon>Chrysomeloidea</taxon>
        <taxon>Cerambycidae</taxon>
        <taxon>Lamiinae</taxon>
        <taxon>Acanthocinini</taxon>
        <taxon>Exocentrus</taxon>
    </lineage>
</organism>
<evidence type="ECO:0000313" key="6">
    <source>
        <dbReference type="Proteomes" id="UP001159042"/>
    </source>
</evidence>
<dbReference type="Gene3D" id="4.10.60.10">
    <property type="entry name" value="Zinc finger, CCHC-type"/>
    <property type="match status" value="1"/>
</dbReference>
<keyword evidence="1" id="KW-0862">Zinc</keyword>
<sequence>MPDRFRTNGENKGATQPQEPCYKTVDWYGTWRTRGILAMGRDNPDQQAKREAPLAFRRNPRLMRTPPRSDSLPDLRERPLLPWESPPDVIEISDDSEPTTHRKETNEHKDIEKRKRSEGESPPTDHKRRAQGQAGNHDKGREIQQMKNADGSHEKMTTLTANLRKFCKENSNVHKEIKKMSTEMERLAEECKRAYRESKDTKFDELSKVVRRLKAEHEKEKQEARNREKQSIERIKKLEDVQRLTATNRQGRTLDEEATEDELLANIREAKTTQAYDAVVDKKWKEEWYTMTGITEGNPLATNGVNKLAVIMSRGEWSGASGFARLLKQRFPEVATAIEKVDYRAQQIKVHSMMTVGTNIHESCTTIYCVALPEEERSVSNVAAALQELKVLIGTQGSEKEVISLPNIEGVPSQNLRKLAELILGEAGIKTRIHIPRAGKQAHRTTGAAGSQTADKRQRTTEAILVKQEGQTYAGLLKAVKERVSPSTKAAEAIKTIRKSKDGHLVMVVDGKDKDLVAKLRQDLAEVEGSKVTVVGAGRNRNVTLYIKEIDGITSAEEVEAALLEEITDPSDRAEIKIGKLRPFYGGNQAVTIVLGSKPARALIRKGYIRIRLNQCKVVERLEVTRCFKCLGYGHKRDKCNAEEDFTNACIRCGKQGHKAVDCKEVKYCLNCRAHRHTSGSGKCPDFRAAVRKDMFYLIYPSEFFISSEKMRTVPTAEEWILPRMPSSPAQERPDKLISEMCENKTKWEIGHDYLTTIMRTKEQDERRLQGEAR</sequence>
<feature type="region of interest" description="Disordered" evidence="3">
    <location>
        <begin position="38"/>
        <end position="142"/>
    </location>
</feature>
<keyword evidence="1" id="KW-0479">Metal-binding</keyword>
<evidence type="ECO:0000259" key="4">
    <source>
        <dbReference type="PROSITE" id="PS50158"/>
    </source>
</evidence>
<dbReference type="GO" id="GO:0003676">
    <property type="term" value="F:nucleic acid binding"/>
    <property type="evidence" value="ECO:0007669"/>
    <property type="project" value="InterPro"/>
</dbReference>
<accession>A0AAV8VFJ1</accession>
<dbReference type="Proteomes" id="UP001159042">
    <property type="component" value="Unassembled WGS sequence"/>
</dbReference>
<reference evidence="5 6" key="1">
    <citation type="journal article" date="2023" name="Insect Mol. Biol.">
        <title>Genome sequencing provides insights into the evolution of gene families encoding plant cell wall-degrading enzymes in longhorned beetles.</title>
        <authorList>
            <person name="Shin N.R."/>
            <person name="Okamura Y."/>
            <person name="Kirsch R."/>
            <person name="Pauchet Y."/>
        </authorList>
    </citation>
    <scope>NUCLEOTIDE SEQUENCE [LARGE SCALE GENOMIC DNA]</scope>
    <source>
        <strain evidence="5">EAD_L_NR</strain>
    </source>
</reference>
<evidence type="ECO:0000256" key="3">
    <source>
        <dbReference type="SAM" id="MobiDB-lite"/>
    </source>
</evidence>
<feature type="coiled-coil region" evidence="2">
    <location>
        <begin position="170"/>
        <end position="241"/>
    </location>
</feature>
<dbReference type="GO" id="GO:0008270">
    <property type="term" value="F:zinc ion binding"/>
    <property type="evidence" value="ECO:0007669"/>
    <property type="project" value="UniProtKB-KW"/>
</dbReference>
<feature type="compositionally biased region" description="Basic and acidic residues" evidence="3">
    <location>
        <begin position="98"/>
        <end position="125"/>
    </location>
</feature>
<comment type="caution">
    <text evidence="5">The sequence shown here is derived from an EMBL/GenBank/DDBJ whole genome shotgun (WGS) entry which is preliminary data.</text>
</comment>
<feature type="domain" description="CCHC-type" evidence="4">
    <location>
        <begin position="650"/>
        <end position="665"/>
    </location>
</feature>
<dbReference type="InterPro" id="IPR036875">
    <property type="entry name" value="Znf_CCHC_sf"/>
</dbReference>
<keyword evidence="1" id="KW-0863">Zinc-finger</keyword>
<feature type="region of interest" description="Disordered" evidence="3">
    <location>
        <begin position="438"/>
        <end position="458"/>
    </location>
</feature>
<dbReference type="SUPFAM" id="SSF57756">
    <property type="entry name" value="Retrovirus zinc finger-like domains"/>
    <property type="match status" value="1"/>
</dbReference>
<dbReference type="InterPro" id="IPR001878">
    <property type="entry name" value="Znf_CCHC"/>
</dbReference>
<evidence type="ECO:0000313" key="5">
    <source>
        <dbReference type="EMBL" id="KAJ8912626.1"/>
    </source>
</evidence>
<proteinExistence type="predicted"/>
<name>A0AAV8VFJ1_9CUCU</name>
<keyword evidence="2" id="KW-0175">Coiled coil</keyword>